<evidence type="ECO:0000256" key="2">
    <source>
        <dbReference type="ARBA" id="ARBA00004123"/>
    </source>
</evidence>
<evidence type="ECO:0000256" key="3">
    <source>
        <dbReference type="ARBA" id="ARBA00006958"/>
    </source>
</evidence>
<gene>
    <name evidence="10" type="primary">LOC125779128</name>
</gene>
<accession>A0ABM3K2J8</accession>
<keyword evidence="5" id="KW-0479">Metal-binding</keyword>
<comment type="subcellular location">
    <subcellularLocation>
        <location evidence="2">Nucleus</location>
    </subcellularLocation>
</comment>
<dbReference type="InterPro" id="IPR027806">
    <property type="entry name" value="HARBI1_dom"/>
</dbReference>
<dbReference type="Pfam" id="PF13359">
    <property type="entry name" value="DDE_Tnp_4"/>
    <property type="match status" value="1"/>
</dbReference>
<protein>
    <submittedName>
        <fullName evidence="10">Nuclease HARBI1 isoform X1</fullName>
    </submittedName>
</protein>
<keyword evidence="4" id="KW-0540">Nuclease</keyword>
<keyword evidence="7" id="KW-0539">Nucleus</keyword>
<reference evidence="10" key="1">
    <citation type="submission" date="2025-08" db="UniProtKB">
        <authorList>
            <consortium name="RefSeq"/>
        </authorList>
    </citation>
    <scope>IDENTIFICATION</scope>
    <source>
        <tissue evidence="10">Adult</tissue>
    </source>
</reference>
<dbReference type="Proteomes" id="UP001652620">
    <property type="component" value="Chromosome 6"/>
</dbReference>
<evidence type="ECO:0000256" key="5">
    <source>
        <dbReference type="ARBA" id="ARBA00022723"/>
    </source>
</evidence>
<feature type="domain" description="DDE Tnp4" evidence="8">
    <location>
        <begin position="194"/>
        <end position="353"/>
    </location>
</feature>
<comment type="similarity">
    <text evidence="3">Belongs to the HARBI1 family.</text>
</comment>
<dbReference type="PANTHER" id="PTHR22930:SF85">
    <property type="entry name" value="GH03217P-RELATED"/>
    <property type="match status" value="1"/>
</dbReference>
<dbReference type="RefSeq" id="XP_049315696.1">
    <property type="nucleotide sequence ID" value="XM_049459739.1"/>
</dbReference>
<sequence>MPRKSEKEKILNYLVENTANDILNIIEVDEDGEAVDKILDELDANVEVVLSCRRGVEHEVPKSPVWRNEILNKFDENRFRQMLRVSKEQFNKIFELIKNDPEFNKAHSSKQIPVDLQLAIVLYRLGSCGEGAALKKIATLFGVGDGGTLSIITKRVFSAILRLRDSFLFWPNETERSEIVHATYSEMPFCIGYVDGTEIKLAESPVIDPTSFFSRKHIYSIKAQIVCDYKLKIRHVMVGHVGSWHDARVYRSSSLFLQKEKFFSSQQWLAGDSAYPLSETMITPFRSNARVLDINSRINFNLRHSKFRVRVEHCFGLLKERFCSLKEFRARLIDKESHNLCCDWFVVCCILHNILREDDSTNNEYINLDEDTTYEYTDDNGEESEDVQPNRKGETKRLAIHSLMFE</sequence>
<evidence type="ECO:0000313" key="9">
    <source>
        <dbReference type="Proteomes" id="UP001652620"/>
    </source>
</evidence>
<keyword evidence="6" id="KW-0378">Hydrolase</keyword>
<evidence type="ECO:0000256" key="6">
    <source>
        <dbReference type="ARBA" id="ARBA00022801"/>
    </source>
</evidence>
<dbReference type="InterPro" id="IPR045249">
    <property type="entry name" value="HARBI1-like"/>
</dbReference>
<dbReference type="PANTHER" id="PTHR22930">
    <property type="match status" value="1"/>
</dbReference>
<evidence type="ECO:0000256" key="1">
    <source>
        <dbReference type="ARBA" id="ARBA00001968"/>
    </source>
</evidence>
<evidence type="ECO:0000256" key="4">
    <source>
        <dbReference type="ARBA" id="ARBA00022722"/>
    </source>
</evidence>
<name>A0ABM3K2J8_BACDO</name>
<evidence type="ECO:0000256" key="7">
    <source>
        <dbReference type="ARBA" id="ARBA00023242"/>
    </source>
</evidence>
<dbReference type="GeneID" id="125779128"/>
<keyword evidence="9" id="KW-1185">Reference proteome</keyword>
<evidence type="ECO:0000313" key="10">
    <source>
        <dbReference type="RefSeq" id="XP_049315696.1"/>
    </source>
</evidence>
<organism evidence="9 10">
    <name type="scientific">Bactrocera dorsalis</name>
    <name type="common">Oriental fruit fly</name>
    <name type="synonym">Dacus dorsalis</name>
    <dbReference type="NCBI Taxonomy" id="27457"/>
    <lineage>
        <taxon>Eukaryota</taxon>
        <taxon>Metazoa</taxon>
        <taxon>Ecdysozoa</taxon>
        <taxon>Arthropoda</taxon>
        <taxon>Hexapoda</taxon>
        <taxon>Insecta</taxon>
        <taxon>Pterygota</taxon>
        <taxon>Neoptera</taxon>
        <taxon>Endopterygota</taxon>
        <taxon>Diptera</taxon>
        <taxon>Brachycera</taxon>
        <taxon>Muscomorpha</taxon>
        <taxon>Tephritoidea</taxon>
        <taxon>Tephritidae</taxon>
        <taxon>Bactrocera</taxon>
        <taxon>Bactrocera</taxon>
    </lineage>
</organism>
<evidence type="ECO:0000259" key="8">
    <source>
        <dbReference type="Pfam" id="PF13359"/>
    </source>
</evidence>
<proteinExistence type="inferred from homology"/>
<comment type="cofactor">
    <cofactor evidence="1">
        <name>a divalent metal cation</name>
        <dbReference type="ChEBI" id="CHEBI:60240"/>
    </cofactor>
</comment>